<dbReference type="InterPro" id="IPR001623">
    <property type="entry name" value="DnaJ_domain"/>
</dbReference>
<dbReference type="GO" id="GO:0051082">
    <property type="term" value="F:unfolded protein binding"/>
    <property type="evidence" value="ECO:0007669"/>
    <property type="project" value="TreeGrafter"/>
</dbReference>
<organism evidence="3 4">
    <name type="scientific">Eubacterium ventriosum</name>
    <dbReference type="NCBI Taxonomy" id="39496"/>
    <lineage>
        <taxon>Bacteria</taxon>
        <taxon>Bacillati</taxon>
        <taxon>Bacillota</taxon>
        <taxon>Clostridia</taxon>
        <taxon>Eubacteriales</taxon>
        <taxon>Eubacteriaceae</taxon>
        <taxon>Eubacterium</taxon>
    </lineage>
</organism>
<dbReference type="Gene3D" id="1.10.287.110">
    <property type="entry name" value="DnaJ domain"/>
    <property type="match status" value="1"/>
</dbReference>
<evidence type="ECO:0000313" key="4">
    <source>
        <dbReference type="Proteomes" id="UP000284779"/>
    </source>
</evidence>
<dbReference type="RefSeq" id="WP_117971535.1">
    <property type="nucleotide sequence ID" value="NZ_CAUBDO010000018.1"/>
</dbReference>
<keyword evidence="4" id="KW-1185">Reference proteome</keyword>
<dbReference type="PRINTS" id="PR00625">
    <property type="entry name" value="JDOMAIN"/>
</dbReference>
<dbReference type="SUPFAM" id="SSF48452">
    <property type="entry name" value="TPR-like"/>
    <property type="match status" value="1"/>
</dbReference>
<dbReference type="PROSITE" id="PS50076">
    <property type="entry name" value="DNAJ_2"/>
    <property type="match status" value="1"/>
</dbReference>
<feature type="domain" description="J" evidence="2">
    <location>
        <begin position="3"/>
        <end position="78"/>
    </location>
</feature>
<accession>A0A413R5B1</accession>
<dbReference type="Pfam" id="PF00226">
    <property type="entry name" value="DnaJ"/>
    <property type="match status" value="1"/>
</dbReference>
<dbReference type="SUPFAM" id="SSF46565">
    <property type="entry name" value="Chaperone J-domain"/>
    <property type="match status" value="1"/>
</dbReference>
<dbReference type="PANTHER" id="PTHR43948:SF10">
    <property type="entry name" value="MRJ, ISOFORM E"/>
    <property type="match status" value="1"/>
</dbReference>
<dbReference type="GO" id="GO:0006260">
    <property type="term" value="P:DNA replication"/>
    <property type="evidence" value="ECO:0007669"/>
    <property type="project" value="UniProtKB-KW"/>
</dbReference>
<dbReference type="EMBL" id="QSFD01000013">
    <property type="protein sequence ID" value="RHA16873.1"/>
    <property type="molecule type" value="Genomic_DNA"/>
</dbReference>
<dbReference type="GO" id="GO:0044183">
    <property type="term" value="F:protein folding chaperone"/>
    <property type="evidence" value="ECO:0007669"/>
    <property type="project" value="TreeGrafter"/>
</dbReference>
<dbReference type="PANTHER" id="PTHR43948">
    <property type="entry name" value="DNAJ HOMOLOG SUBFAMILY B"/>
    <property type="match status" value="1"/>
</dbReference>
<evidence type="ECO:0000313" key="3">
    <source>
        <dbReference type="EMBL" id="RHA16873.1"/>
    </source>
</evidence>
<dbReference type="AlphaFoldDB" id="A0A413R5B1"/>
<dbReference type="Proteomes" id="UP000284779">
    <property type="component" value="Unassembled WGS sequence"/>
</dbReference>
<gene>
    <name evidence="3" type="ORF">DW944_10895</name>
</gene>
<dbReference type="GO" id="GO:0005737">
    <property type="term" value="C:cytoplasm"/>
    <property type="evidence" value="ECO:0007669"/>
    <property type="project" value="TreeGrafter"/>
</dbReference>
<dbReference type="InterPro" id="IPR011990">
    <property type="entry name" value="TPR-like_helical_dom_sf"/>
</dbReference>
<reference evidence="3 4" key="1">
    <citation type="submission" date="2018-08" db="EMBL/GenBank/DDBJ databases">
        <title>A genome reference for cultivated species of the human gut microbiota.</title>
        <authorList>
            <person name="Zou Y."/>
            <person name="Xue W."/>
            <person name="Luo G."/>
        </authorList>
    </citation>
    <scope>NUCLEOTIDE SEQUENCE [LARGE SCALE GENOMIC DNA]</scope>
    <source>
        <strain evidence="3 4">AM44-11BH</strain>
    </source>
</reference>
<protein>
    <submittedName>
        <fullName evidence="3">J domain-containing protein</fullName>
    </submittedName>
</protein>
<dbReference type="InterPro" id="IPR036869">
    <property type="entry name" value="J_dom_sf"/>
</dbReference>
<evidence type="ECO:0000256" key="1">
    <source>
        <dbReference type="ARBA" id="ARBA00022705"/>
    </source>
</evidence>
<evidence type="ECO:0000259" key="2">
    <source>
        <dbReference type="PROSITE" id="PS50076"/>
    </source>
</evidence>
<name>A0A413R5B1_9FIRM</name>
<dbReference type="GO" id="GO:0051087">
    <property type="term" value="F:protein-folding chaperone binding"/>
    <property type="evidence" value="ECO:0007669"/>
    <property type="project" value="TreeGrafter"/>
</dbReference>
<keyword evidence="1" id="KW-0235">DNA replication</keyword>
<comment type="caution">
    <text evidence="3">The sequence shown here is derived from an EMBL/GenBank/DDBJ whole genome shotgun (WGS) entry which is preliminary data.</text>
</comment>
<proteinExistence type="predicted"/>
<sequence>MSDPYKVLGISRDATDDEVKQAYRKLSRKYHPDANINNPNKDKAEEMFKLVGQAYNQIMDERKNGYSGGYGGSYGGYGNGSYGSGGYGNGGSAYGGSGNGNYGGGYSGNPFDDLFGGFGGFGGFNSGQGQSSQYYGQDASYYTAASNYINNRRFQEALNVLSNIQDRTAQWYFLSSLANNGLGNNVMALDFARTALQMEPDNQTYQRLVQTLESGGQWYNTRQYSYGGDSGAMCCADPCTTLCLLNMCCC</sequence>
<dbReference type="SMART" id="SM00271">
    <property type="entry name" value="DnaJ"/>
    <property type="match status" value="1"/>
</dbReference>
<dbReference type="CDD" id="cd06257">
    <property type="entry name" value="DnaJ"/>
    <property type="match status" value="1"/>
</dbReference>